<dbReference type="FunFam" id="3.30.70.270:FF:000001">
    <property type="entry name" value="Diguanylate cyclase domain protein"/>
    <property type="match status" value="1"/>
</dbReference>
<dbReference type="AlphaFoldDB" id="A0A4P9UKS6"/>
<dbReference type="OrthoDB" id="9803824at2"/>
<sequence>MNKISTIQIIDSLAEMTRHHDREILEKSLLKTLDELTTGQEFKLYRVVEAKPKISLALLAYSVNGVIETGGKHTKTHCISEHLKAGIEAAVLLGSLEQIQNKAGKVTHYIYPAIDHDNEVFAILIQECKETPDLDILRYAHGLLKVYANYLELIDNSQRDKLTQLLNRETLDKELISILIRNNEKNRRRLIKREKNPLGFWLGVVDIDHFKVVNDRFGHLFGDEVLILVARQMKSDIRGDEDLIFRFGGEEFVILLQAYEMKEAKSVFERLRKNIETHEFPQLGHVTVSIGIMQVTNQDSPAEVIACADQAMYYAKEHGRNQIRIYEELLEQGLIEKAPQSPESGDVEFF</sequence>
<dbReference type="GO" id="GO:0052621">
    <property type="term" value="F:diguanylate cyclase activity"/>
    <property type="evidence" value="ECO:0007669"/>
    <property type="project" value="UniProtKB-EC"/>
</dbReference>
<evidence type="ECO:0000256" key="2">
    <source>
        <dbReference type="ARBA" id="ARBA00012528"/>
    </source>
</evidence>
<dbReference type="GO" id="GO:0005886">
    <property type="term" value="C:plasma membrane"/>
    <property type="evidence" value="ECO:0007669"/>
    <property type="project" value="TreeGrafter"/>
</dbReference>
<accession>A0A4P9UKS6</accession>
<dbReference type="SMART" id="SM00267">
    <property type="entry name" value="GGDEF"/>
    <property type="match status" value="1"/>
</dbReference>
<dbReference type="Proteomes" id="UP000305881">
    <property type="component" value="Chromosome"/>
</dbReference>
<proteinExistence type="predicted"/>
<dbReference type="EC" id="2.7.7.65" evidence="2"/>
<comment type="catalytic activity">
    <reaction evidence="3">
        <text>2 GTP = 3',3'-c-di-GMP + 2 diphosphate</text>
        <dbReference type="Rhea" id="RHEA:24898"/>
        <dbReference type="ChEBI" id="CHEBI:33019"/>
        <dbReference type="ChEBI" id="CHEBI:37565"/>
        <dbReference type="ChEBI" id="CHEBI:58805"/>
        <dbReference type="EC" id="2.7.7.65"/>
    </reaction>
</comment>
<feature type="domain" description="GGDEF" evidence="4">
    <location>
        <begin position="198"/>
        <end position="328"/>
    </location>
</feature>
<evidence type="ECO:0000313" key="5">
    <source>
        <dbReference type="EMBL" id="QCW81677.1"/>
    </source>
</evidence>
<dbReference type="GO" id="GO:0043709">
    <property type="term" value="P:cell adhesion involved in single-species biofilm formation"/>
    <property type="evidence" value="ECO:0007669"/>
    <property type="project" value="TreeGrafter"/>
</dbReference>
<evidence type="ECO:0000256" key="3">
    <source>
        <dbReference type="ARBA" id="ARBA00034247"/>
    </source>
</evidence>
<dbReference type="EMBL" id="CP035467">
    <property type="protein sequence ID" value="QCW81677.1"/>
    <property type="molecule type" value="Genomic_DNA"/>
</dbReference>
<reference evidence="6" key="1">
    <citation type="journal article" date="2019" name="J. Bacteriol.">
        <title>A Mutagenic Screen Identifies a TonB-Dependent Receptor Required for the Lanthanide Metal Switch in the Type I Methanotroph 'Methylotuvimicrobium buryatense' 5GB1C.</title>
        <authorList>
            <person name="Groom J.D."/>
            <person name="Ford S.M."/>
            <person name="Pesesky M.W."/>
            <person name="Lidstrom M.E."/>
        </authorList>
    </citation>
    <scope>NUCLEOTIDE SEQUENCE [LARGE SCALE GENOMIC DNA]</scope>
    <source>
        <strain evidence="6">5GB1C</strain>
    </source>
</reference>
<protein>
    <recommendedName>
        <fullName evidence="2">diguanylate cyclase</fullName>
        <ecNumber evidence="2">2.7.7.65</ecNumber>
    </recommendedName>
</protein>
<keyword evidence="6" id="KW-1185">Reference proteome</keyword>
<evidence type="ECO:0000256" key="1">
    <source>
        <dbReference type="ARBA" id="ARBA00001946"/>
    </source>
</evidence>
<dbReference type="InterPro" id="IPR050469">
    <property type="entry name" value="Diguanylate_Cyclase"/>
</dbReference>
<dbReference type="InterPro" id="IPR043128">
    <property type="entry name" value="Rev_trsase/Diguanyl_cyclase"/>
</dbReference>
<dbReference type="PANTHER" id="PTHR45138:SF9">
    <property type="entry name" value="DIGUANYLATE CYCLASE DGCM-RELATED"/>
    <property type="match status" value="1"/>
</dbReference>
<dbReference type="RefSeq" id="WP_017840543.1">
    <property type="nucleotide sequence ID" value="NZ_CP035467.1"/>
</dbReference>
<dbReference type="InterPro" id="IPR029787">
    <property type="entry name" value="Nucleotide_cyclase"/>
</dbReference>
<dbReference type="NCBIfam" id="TIGR00254">
    <property type="entry name" value="GGDEF"/>
    <property type="match status" value="1"/>
</dbReference>
<dbReference type="GO" id="GO:1902201">
    <property type="term" value="P:negative regulation of bacterial-type flagellum-dependent cell motility"/>
    <property type="evidence" value="ECO:0007669"/>
    <property type="project" value="TreeGrafter"/>
</dbReference>
<dbReference type="PANTHER" id="PTHR45138">
    <property type="entry name" value="REGULATORY COMPONENTS OF SENSORY TRANSDUCTION SYSTEM"/>
    <property type="match status" value="1"/>
</dbReference>
<gene>
    <name evidence="5" type="ORF">EQU24_05015</name>
</gene>
<dbReference type="PROSITE" id="PS50887">
    <property type="entry name" value="GGDEF"/>
    <property type="match status" value="1"/>
</dbReference>
<dbReference type="STRING" id="675511.GCA_000341735_02007"/>
<evidence type="ECO:0000313" key="6">
    <source>
        <dbReference type="Proteomes" id="UP000305881"/>
    </source>
</evidence>
<dbReference type="CDD" id="cd01949">
    <property type="entry name" value="GGDEF"/>
    <property type="match status" value="1"/>
</dbReference>
<dbReference type="Gene3D" id="3.30.70.270">
    <property type="match status" value="1"/>
</dbReference>
<evidence type="ECO:0000259" key="4">
    <source>
        <dbReference type="PROSITE" id="PS50887"/>
    </source>
</evidence>
<organism evidence="5 6">
    <name type="scientific">Methylotuvimicrobium buryatense</name>
    <name type="common">Methylomicrobium buryatense</name>
    <dbReference type="NCBI Taxonomy" id="95641"/>
    <lineage>
        <taxon>Bacteria</taxon>
        <taxon>Pseudomonadati</taxon>
        <taxon>Pseudomonadota</taxon>
        <taxon>Gammaproteobacteria</taxon>
        <taxon>Methylococcales</taxon>
        <taxon>Methylococcaceae</taxon>
        <taxon>Methylotuvimicrobium</taxon>
    </lineage>
</organism>
<dbReference type="KEGG" id="mbur:EQU24_05015"/>
<dbReference type="Pfam" id="PF00990">
    <property type="entry name" value="GGDEF"/>
    <property type="match status" value="1"/>
</dbReference>
<dbReference type="InterPro" id="IPR000160">
    <property type="entry name" value="GGDEF_dom"/>
</dbReference>
<comment type="cofactor">
    <cofactor evidence="1">
        <name>Mg(2+)</name>
        <dbReference type="ChEBI" id="CHEBI:18420"/>
    </cofactor>
</comment>
<name>A0A4P9UKS6_METBY</name>
<dbReference type="SUPFAM" id="SSF55073">
    <property type="entry name" value="Nucleotide cyclase"/>
    <property type="match status" value="1"/>
</dbReference>